<accession>A0A6N2KJI8</accession>
<name>A0A6N2KJI8_SALVM</name>
<protein>
    <recommendedName>
        <fullName evidence="2">Glycosyltransferase family 28 N-terminal domain-containing protein</fullName>
    </recommendedName>
</protein>
<organism evidence="1">
    <name type="scientific">Salix viminalis</name>
    <name type="common">Common osier</name>
    <name type="synonym">Basket willow</name>
    <dbReference type="NCBI Taxonomy" id="40686"/>
    <lineage>
        <taxon>Eukaryota</taxon>
        <taxon>Viridiplantae</taxon>
        <taxon>Streptophyta</taxon>
        <taxon>Embryophyta</taxon>
        <taxon>Tracheophyta</taxon>
        <taxon>Spermatophyta</taxon>
        <taxon>Magnoliopsida</taxon>
        <taxon>eudicotyledons</taxon>
        <taxon>Gunneridae</taxon>
        <taxon>Pentapetalae</taxon>
        <taxon>rosids</taxon>
        <taxon>fabids</taxon>
        <taxon>Malpighiales</taxon>
        <taxon>Salicaceae</taxon>
        <taxon>Saliceae</taxon>
        <taxon>Salix</taxon>
    </lineage>
</organism>
<evidence type="ECO:0000313" key="1">
    <source>
        <dbReference type="EMBL" id="VFU26453.1"/>
    </source>
</evidence>
<sequence length="109" mass="11854">MGPETENRKPVALFMAFGTKGDIYPISAIAAAFASDLKQYRVVLVTHSAHQNLSSHLEERHVMFLGINSPPVLSVCENYGSGSNLNGYAIFAVYKKANLVGMGLVLFLH</sequence>
<dbReference type="AlphaFoldDB" id="A0A6N2KJI8"/>
<dbReference type="EMBL" id="CAADRP010000313">
    <property type="protein sequence ID" value="VFU26453.1"/>
    <property type="molecule type" value="Genomic_DNA"/>
</dbReference>
<gene>
    <name evidence="1" type="ORF">SVIM_LOCUS70456</name>
</gene>
<reference evidence="1" key="1">
    <citation type="submission" date="2019-03" db="EMBL/GenBank/DDBJ databases">
        <authorList>
            <person name="Mank J."/>
            <person name="Almeida P."/>
        </authorList>
    </citation>
    <scope>NUCLEOTIDE SEQUENCE</scope>
    <source>
        <strain evidence="1">78183</strain>
    </source>
</reference>
<proteinExistence type="predicted"/>
<evidence type="ECO:0008006" key="2">
    <source>
        <dbReference type="Google" id="ProtNLM"/>
    </source>
</evidence>